<feature type="region of interest" description="Disordered" evidence="5">
    <location>
        <begin position="1342"/>
        <end position="1427"/>
    </location>
</feature>
<dbReference type="PROSITE" id="PS51450">
    <property type="entry name" value="LRR"/>
    <property type="match status" value="4"/>
</dbReference>
<dbReference type="CDD" id="cd22055">
    <property type="entry name" value="NAC_BTF3"/>
    <property type="match status" value="1"/>
</dbReference>
<dbReference type="EMBL" id="CAJVCH010571720">
    <property type="protein sequence ID" value="CAG7838354.1"/>
    <property type="molecule type" value="Genomic_DNA"/>
</dbReference>
<dbReference type="Pfam" id="PF01849">
    <property type="entry name" value="NAC"/>
    <property type="match status" value="1"/>
</dbReference>
<feature type="compositionally biased region" description="Acidic residues" evidence="5">
    <location>
        <begin position="1111"/>
        <end position="1126"/>
    </location>
</feature>
<dbReference type="SMART" id="SM00369">
    <property type="entry name" value="LRR_TYP"/>
    <property type="match status" value="2"/>
</dbReference>
<dbReference type="Pfam" id="PF12799">
    <property type="entry name" value="LRR_4"/>
    <property type="match status" value="1"/>
</dbReference>
<feature type="compositionally biased region" description="Acidic residues" evidence="5">
    <location>
        <begin position="1357"/>
        <end position="1371"/>
    </location>
</feature>
<feature type="region of interest" description="Disordered" evidence="5">
    <location>
        <begin position="627"/>
        <end position="646"/>
    </location>
</feature>
<feature type="region of interest" description="Disordered" evidence="5">
    <location>
        <begin position="1086"/>
        <end position="1142"/>
    </location>
</feature>
<feature type="compositionally biased region" description="Low complexity" evidence="5">
    <location>
        <begin position="1395"/>
        <end position="1427"/>
    </location>
</feature>
<evidence type="ECO:0000256" key="2">
    <source>
        <dbReference type="ARBA" id="ARBA00022614"/>
    </source>
</evidence>
<dbReference type="Proteomes" id="UP000708208">
    <property type="component" value="Unassembled WGS sequence"/>
</dbReference>
<gene>
    <name evidence="7" type="ORF">AFUS01_LOCUS47333</name>
</gene>
<dbReference type="SMART" id="SM00365">
    <property type="entry name" value="LRR_SD22"/>
    <property type="match status" value="5"/>
</dbReference>
<proteinExistence type="inferred from homology"/>
<dbReference type="InterPro" id="IPR003591">
    <property type="entry name" value="Leu-rich_rpt_typical-subtyp"/>
</dbReference>
<keyword evidence="2" id="KW-0433">Leucine-rich repeat</keyword>
<evidence type="ECO:0000256" key="5">
    <source>
        <dbReference type="SAM" id="MobiDB-lite"/>
    </source>
</evidence>
<organism evidence="7 8">
    <name type="scientific">Allacma fusca</name>
    <dbReference type="NCBI Taxonomy" id="39272"/>
    <lineage>
        <taxon>Eukaryota</taxon>
        <taxon>Metazoa</taxon>
        <taxon>Ecdysozoa</taxon>
        <taxon>Arthropoda</taxon>
        <taxon>Hexapoda</taxon>
        <taxon>Collembola</taxon>
        <taxon>Symphypleona</taxon>
        <taxon>Sminthuridae</taxon>
        <taxon>Allacma</taxon>
    </lineage>
</organism>
<dbReference type="PROSITE" id="PS51151">
    <property type="entry name" value="NAC_AB"/>
    <property type="match status" value="1"/>
</dbReference>
<keyword evidence="3" id="KW-0677">Repeat</keyword>
<evidence type="ECO:0000259" key="6">
    <source>
        <dbReference type="PROSITE" id="PS51151"/>
    </source>
</evidence>
<sequence>MINTLDPFFIPSSPGTATTRSKKSVNIANTTKSSDDWDLLPRYTGSKDLRQLNTSVPFYLEKDGYIINDLRDDNLNPSCSNSSVPSARAPSDDLLSPVDCRNRRFRSNAVQPDTMSAGTSLPKFPFQVEHSLTLEEIQAGLKTIRRTQNGYDINFSHLDISDKGLIDISLAERFSELKSIDLSCNYIQDVKALGSMPYLKSVNASKNDIQIFGDFRPPVALQHVNFSRNKIFKVVNLDKLWALTEVNLSHNNLEIADGFEQCKSLRVLDLSHNQISNIRNLDCKNLMALFLHNNKIQVIMDLTKCCNLRALSLAQNQIEVLDPLHNLTNLQELWLQSNKISDIHELRHFKSLLKLTSLFVEPNPFNSIGLWRRMLIFTLPQLRAIDGNHVTAQESLEATNTFNPSLHKISYENRMAVLLDRTCQAMTQLLDDNIHSQLTLPPILLLVGAPMSYSFKLSTLLKDKFKTRIQLGGVHSTVTTLELPNTTKDIPVSFDGFIRMKNRGEFLAYSHILGRICGFATSQITRASERNAVLVASVPIGIAITLRQWNIRTKAILLMPTGKINIKEIPKETINSTTLPESDTESQRPSEPTSETGIGLSGSSYWSENVLRVSKQTIGFKKEKTHYDLDEPGSKTPSLESGPYLGHTCLKNKDDELEDNVSPEVKLKSSVFFKTSQNLPPSSTVDTLAPSQVEENPGDVISAATDSRAEDRESECVLSTSTTTPKQSAISAKASDTEKIFPSVQQSEIVPSTSAENENECTEPKISQFLTEPKGNPEFSTVRQLQKLRRIASLLMEVSDREKVFEEFSTLTFGLDQNIDWKQALTELQMQDLKSTEQAYCMLINRLGTNANKGIKSQKFFETCLKPPKLEDVKTAKAGDFELVFMKDIQEKSGHILQNKSSRFVCANVQGKVVVEKERSESEITAAEGDQAPDTPDVPKESKPSLTSRPVTFLHDPREDQLEAPSCSTVVNPNYAFGPHMVCCEGNQHPICSVSDVERGTFYQGTFRKSFLDSSCSSISSTSLRNEQDSVWYGEFNDDMEGLFEDHCRSNPRISRESSIRFYNGRSRNTLEIQQLSDLEISGEFETEYPQSAPPPPSQNSCSGCCRTPIEEEEEEEEPSSPESETEIQTHHEHTSRRHRETTQTCILNEREKYAKFHQDNPGFFAQVIDSDRLDECIMTLSETLEEMISTLPKRSKVITYANENKVDVTNFMKQRMGDYRNLANGFSKGKPAIKILQQIKVRSKWIRRNSQGYRLKSESEEKLSVSTIPGIEEVNMIKDDGTVIHFNNPKVQASLGSNVFAVTGHGETKEVADMLPAILSQMGPESLEHVKRLAYTGGQQRFPQMAGLGGMKSDPAEDGDADDSDDEEVPDLVSNFDEPSKDELNVAKSVENTSAPAAAVESPAAEAAPAAAAAPVAAAVETPNPQ</sequence>
<feature type="region of interest" description="Disordered" evidence="5">
    <location>
        <begin position="704"/>
        <end position="737"/>
    </location>
</feature>
<feature type="region of interest" description="Disordered" evidence="5">
    <location>
        <begin position="574"/>
        <end position="601"/>
    </location>
</feature>
<evidence type="ECO:0000313" key="8">
    <source>
        <dbReference type="Proteomes" id="UP000708208"/>
    </source>
</evidence>
<dbReference type="PANTHER" id="PTHR15454:SF56">
    <property type="entry name" value="PROTEIN PHOSPHATASE 1 REGULATORY SUBUNIT 7-RELATED"/>
    <property type="match status" value="1"/>
</dbReference>
<comment type="similarity">
    <text evidence="1 4">Belongs to the NAC-beta family.</text>
</comment>
<accession>A0A8J2LSN5</accession>
<dbReference type="PANTHER" id="PTHR15454">
    <property type="entry name" value="NISCHARIN RELATED"/>
    <property type="match status" value="1"/>
</dbReference>
<dbReference type="Pfam" id="PF00560">
    <property type="entry name" value="LRR_1"/>
    <property type="match status" value="1"/>
</dbReference>
<feature type="domain" description="NAC-A/B" evidence="6">
    <location>
        <begin position="1250"/>
        <end position="1316"/>
    </location>
</feature>
<protein>
    <recommendedName>
        <fullName evidence="4">Transcription factor BTF3</fullName>
    </recommendedName>
</protein>
<dbReference type="SMART" id="SM01407">
    <property type="entry name" value="NAC"/>
    <property type="match status" value="1"/>
</dbReference>
<evidence type="ECO:0000256" key="1">
    <source>
        <dbReference type="ARBA" id="ARBA00005296"/>
    </source>
</evidence>
<comment type="caution">
    <text evidence="7">The sequence shown here is derived from an EMBL/GenBank/DDBJ whole genome shotgun (WGS) entry which is preliminary data.</text>
</comment>
<keyword evidence="8" id="KW-1185">Reference proteome</keyword>
<dbReference type="FunFam" id="2.20.70.30:FF:000001">
    <property type="entry name" value="Transcription factor BTF3 homolog"/>
    <property type="match status" value="1"/>
</dbReference>
<feature type="region of interest" description="Disordered" evidence="5">
    <location>
        <begin position="918"/>
        <end position="951"/>
    </location>
</feature>
<feature type="compositionally biased region" description="Polar residues" evidence="5">
    <location>
        <begin position="717"/>
        <end position="730"/>
    </location>
</feature>
<dbReference type="OrthoDB" id="8033832at2759"/>
<reference evidence="7" key="1">
    <citation type="submission" date="2021-06" db="EMBL/GenBank/DDBJ databases">
        <authorList>
            <person name="Hodson N. C."/>
            <person name="Mongue J. A."/>
            <person name="Jaron S. K."/>
        </authorList>
    </citation>
    <scope>NUCLEOTIDE SEQUENCE</scope>
</reference>
<evidence type="ECO:0000256" key="4">
    <source>
        <dbReference type="RuleBase" id="RU361272"/>
    </source>
</evidence>
<dbReference type="InterPro" id="IPR001611">
    <property type="entry name" value="Leu-rich_rpt"/>
</dbReference>
<dbReference type="GO" id="GO:0005737">
    <property type="term" value="C:cytoplasm"/>
    <property type="evidence" value="ECO:0007669"/>
    <property type="project" value="TreeGrafter"/>
</dbReference>
<evidence type="ECO:0000313" key="7">
    <source>
        <dbReference type="EMBL" id="CAG7838354.1"/>
    </source>
</evidence>
<evidence type="ECO:0000256" key="3">
    <source>
        <dbReference type="ARBA" id="ARBA00022737"/>
    </source>
</evidence>
<dbReference type="InterPro" id="IPR025875">
    <property type="entry name" value="Leu-rich_rpt_4"/>
</dbReference>
<name>A0A8J2LSN5_9HEXA</name>
<dbReference type="InterPro" id="IPR002715">
    <property type="entry name" value="Nas_poly-pep-assoc_cplx_dom"/>
</dbReference>